<dbReference type="Proteomes" id="UP000006621">
    <property type="component" value="Chromosome"/>
</dbReference>
<accession>F8E6H8</accession>
<evidence type="ECO:0000256" key="3">
    <source>
        <dbReference type="ARBA" id="ARBA00012288"/>
    </source>
</evidence>
<comment type="pathway">
    <text evidence="1 7 8">Porphyrin-containing compound metabolism; protoporphyrin-IX biosynthesis; coproporphyrinogen-III from 5-aminolevulinate: step 4/4.</text>
</comment>
<evidence type="ECO:0000259" key="10">
    <source>
        <dbReference type="PROSITE" id="PS00906"/>
    </source>
</evidence>
<evidence type="ECO:0000256" key="5">
    <source>
        <dbReference type="ARBA" id="ARBA00023239"/>
    </source>
</evidence>
<dbReference type="RefSeq" id="WP_013886301.1">
    <property type="nucleotide sequence ID" value="NC_015672.1"/>
</dbReference>
<keyword evidence="4 7" id="KW-0210">Decarboxylase</keyword>
<evidence type="ECO:0000256" key="7">
    <source>
        <dbReference type="HAMAP-Rule" id="MF_00218"/>
    </source>
</evidence>
<dbReference type="Pfam" id="PF01208">
    <property type="entry name" value="URO-D"/>
    <property type="match status" value="1"/>
</dbReference>
<keyword evidence="6 7" id="KW-0627">Porphyrin biosynthesis</keyword>
<dbReference type="HOGENOM" id="CLU_040933_0_1_0"/>
<dbReference type="GO" id="GO:0005829">
    <property type="term" value="C:cytosol"/>
    <property type="evidence" value="ECO:0007669"/>
    <property type="project" value="TreeGrafter"/>
</dbReference>
<keyword evidence="5 7" id="KW-0456">Lyase</keyword>
<dbReference type="PROSITE" id="PS00907">
    <property type="entry name" value="UROD_2"/>
    <property type="match status" value="1"/>
</dbReference>
<comment type="catalytic activity">
    <reaction evidence="7 8">
        <text>uroporphyrinogen III + 4 H(+) = coproporphyrinogen III + 4 CO2</text>
        <dbReference type="Rhea" id="RHEA:19865"/>
        <dbReference type="ChEBI" id="CHEBI:15378"/>
        <dbReference type="ChEBI" id="CHEBI:16526"/>
        <dbReference type="ChEBI" id="CHEBI:57308"/>
        <dbReference type="ChEBI" id="CHEBI:57309"/>
        <dbReference type="EC" id="4.1.1.37"/>
    </reaction>
</comment>
<comment type="subcellular location">
    <subcellularLocation>
        <location evidence="7">Cytoplasm</location>
    </subcellularLocation>
</comment>
<evidence type="ECO:0000259" key="11">
    <source>
        <dbReference type="PROSITE" id="PS00907"/>
    </source>
</evidence>
<feature type="domain" description="Uroporphyrinogen decarboxylase (URO-D)" evidence="11">
    <location>
        <begin position="135"/>
        <end position="151"/>
    </location>
</feature>
<keyword evidence="7" id="KW-0963">Cytoplasm</keyword>
<dbReference type="EMBL" id="CP002858">
    <property type="protein sequence ID" value="AEI14815.1"/>
    <property type="molecule type" value="Genomic_DNA"/>
</dbReference>
<feature type="binding site" evidence="7">
    <location>
        <position position="74"/>
    </location>
    <ligand>
        <name>substrate</name>
    </ligand>
</feature>
<evidence type="ECO:0000256" key="4">
    <source>
        <dbReference type="ARBA" id="ARBA00022793"/>
    </source>
</evidence>
<dbReference type="NCBIfam" id="TIGR01464">
    <property type="entry name" value="hemE"/>
    <property type="match status" value="1"/>
</dbReference>
<name>F8E6H8_FLESM</name>
<dbReference type="AlphaFoldDB" id="F8E6H8"/>
<evidence type="ECO:0000256" key="9">
    <source>
        <dbReference type="RuleBase" id="RU004169"/>
    </source>
</evidence>
<dbReference type="InterPro" id="IPR000257">
    <property type="entry name" value="Uroporphyrinogen_deCOase"/>
</dbReference>
<dbReference type="PROSITE" id="PS00906">
    <property type="entry name" value="UROD_1"/>
    <property type="match status" value="1"/>
</dbReference>
<dbReference type="Gene3D" id="3.20.20.210">
    <property type="match status" value="1"/>
</dbReference>
<reference evidence="12 13" key="1">
    <citation type="journal article" date="2011" name="Stand. Genomic Sci.">
        <title>Genome sequence of the moderately thermophilic halophile Flexistipes sinusarabici strain (MAS10).</title>
        <authorList>
            <person name="Lapidus A."/>
            <person name="Chertkov O."/>
            <person name="Nolan M."/>
            <person name="Lucas S."/>
            <person name="Hammon N."/>
            <person name="Deshpande S."/>
            <person name="Cheng J.F."/>
            <person name="Tapia R."/>
            <person name="Han C."/>
            <person name="Goodwin L."/>
            <person name="Pitluck S."/>
            <person name="Liolios K."/>
            <person name="Pagani I."/>
            <person name="Ivanova N."/>
            <person name="Huntemann M."/>
            <person name="Mavromatis K."/>
            <person name="Mikhailova N."/>
            <person name="Pati A."/>
            <person name="Chen A."/>
            <person name="Palaniappan K."/>
            <person name="Land M."/>
            <person name="Hauser L."/>
            <person name="Brambilla E.M."/>
            <person name="Rohde M."/>
            <person name="Abt B."/>
            <person name="Spring S."/>
            <person name="Goker M."/>
            <person name="Bristow J."/>
            <person name="Eisen J.A."/>
            <person name="Markowitz V."/>
            <person name="Hugenholtz P."/>
            <person name="Kyrpides N.C."/>
            <person name="Klenk H.P."/>
            <person name="Woyke T."/>
        </authorList>
    </citation>
    <scope>NUCLEOTIDE SEQUENCE [LARGE SCALE GENOMIC DNA]</scope>
    <source>
        <strain evidence="13">DSM 4947 / MAS 10</strain>
    </source>
</reference>
<dbReference type="CDD" id="cd00717">
    <property type="entry name" value="URO-D"/>
    <property type="match status" value="1"/>
</dbReference>
<feature type="site" description="Transition state stabilizer" evidence="7">
    <location>
        <position position="74"/>
    </location>
</feature>
<comment type="function">
    <text evidence="7">Catalyzes the decarboxylation of four acetate groups of uroporphyrinogen-III to yield coproporphyrinogen-III.</text>
</comment>
<evidence type="ECO:0000313" key="13">
    <source>
        <dbReference type="Proteomes" id="UP000006621"/>
    </source>
</evidence>
<dbReference type="eggNOG" id="COG0407">
    <property type="taxonomic scope" value="Bacteria"/>
</dbReference>
<evidence type="ECO:0000256" key="6">
    <source>
        <dbReference type="ARBA" id="ARBA00023244"/>
    </source>
</evidence>
<dbReference type="HAMAP" id="MF_00218">
    <property type="entry name" value="URO_D"/>
    <property type="match status" value="1"/>
</dbReference>
<dbReference type="GO" id="GO:0004853">
    <property type="term" value="F:uroporphyrinogen decarboxylase activity"/>
    <property type="evidence" value="ECO:0007669"/>
    <property type="project" value="UniProtKB-UniRule"/>
</dbReference>
<proteinExistence type="inferred from homology"/>
<dbReference type="PANTHER" id="PTHR21091">
    <property type="entry name" value="METHYLTETRAHYDROFOLATE:HOMOCYSTEINE METHYLTRANSFERASE RELATED"/>
    <property type="match status" value="1"/>
</dbReference>
<keyword evidence="13" id="KW-1185">Reference proteome</keyword>
<dbReference type="InterPro" id="IPR006361">
    <property type="entry name" value="Uroporphyrinogen_deCO2ase_HemE"/>
</dbReference>
<gene>
    <name evidence="7" type="primary">hemE</name>
    <name evidence="12" type="ordered locus">Flexsi_1160</name>
</gene>
<dbReference type="InterPro" id="IPR038071">
    <property type="entry name" value="UROD/MetE-like_sf"/>
</dbReference>
<feature type="binding site" evidence="7">
    <location>
        <begin position="25"/>
        <end position="29"/>
    </location>
    <ligand>
        <name>substrate</name>
    </ligand>
</feature>
<dbReference type="STRING" id="717231.Flexsi_1160"/>
<evidence type="ECO:0000256" key="1">
    <source>
        <dbReference type="ARBA" id="ARBA00004804"/>
    </source>
</evidence>
<organism evidence="12 13">
    <name type="scientific">Flexistipes sinusarabici (strain ATCC 49648 / DSM 4947 / MAS 10)</name>
    <dbReference type="NCBI Taxonomy" id="717231"/>
    <lineage>
        <taxon>Bacteria</taxon>
        <taxon>Pseudomonadati</taxon>
        <taxon>Deferribacterota</taxon>
        <taxon>Deferribacteres</taxon>
        <taxon>Deferribacterales</taxon>
        <taxon>Flexistipitaceae</taxon>
        <taxon>Flexistipes</taxon>
    </lineage>
</organism>
<evidence type="ECO:0000256" key="8">
    <source>
        <dbReference type="RuleBase" id="RU000554"/>
    </source>
</evidence>
<dbReference type="UniPathway" id="UPA00251">
    <property type="reaction ID" value="UER00321"/>
</dbReference>
<dbReference type="SUPFAM" id="SSF51726">
    <property type="entry name" value="UROD/MetE-like"/>
    <property type="match status" value="1"/>
</dbReference>
<reference evidence="13" key="2">
    <citation type="submission" date="2011-06" db="EMBL/GenBank/DDBJ databases">
        <title>The complete genome of Flexistipes sinusarabici DSM 4947.</title>
        <authorList>
            <person name="Lucas S."/>
            <person name="Han J."/>
            <person name="Lapidus A."/>
            <person name="Bruce D."/>
            <person name="Goodwin L."/>
            <person name="Pitluck S."/>
            <person name="Peters L."/>
            <person name="Kyrpides N."/>
            <person name="Mavromatis K."/>
            <person name="Ivanova N."/>
            <person name="Mikhailova N."/>
            <person name="Chertkov O."/>
            <person name="Detter J.C."/>
            <person name="Tapia R."/>
            <person name="Han C."/>
            <person name="Land M."/>
            <person name="Hauser L."/>
            <person name="Markowitz V."/>
            <person name="Cheng J.-F."/>
            <person name="Hugenholtz P."/>
            <person name="Woyke T."/>
            <person name="Wu D."/>
            <person name="Spring S."/>
            <person name="Schroeder M."/>
            <person name="Brambilla E."/>
            <person name="Klenk H.-P."/>
            <person name="Eisen J.A."/>
        </authorList>
    </citation>
    <scope>NUCLEOTIDE SEQUENCE [LARGE SCALE GENOMIC DNA]</scope>
    <source>
        <strain evidence="13">DSM 4947 / MAS 10</strain>
    </source>
</reference>
<feature type="binding site" evidence="7">
    <location>
        <position position="314"/>
    </location>
    <ligand>
        <name>substrate</name>
    </ligand>
</feature>
<dbReference type="PANTHER" id="PTHR21091:SF169">
    <property type="entry name" value="UROPORPHYRINOGEN DECARBOXYLASE"/>
    <property type="match status" value="1"/>
</dbReference>
<dbReference type="EC" id="4.1.1.37" evidence="3 7"/>
<feature type="binding site" evidence="7">
    <location>
        <position position="202"/>
    </location>
    <ligand>
        <name>substrate</name>
    </ligand>
</feature>
<comment type="subunit">
    <text evidence="7">Homodimer.</text>
</comment>
<feature type="domain" description="Uroporphyrinogen decarboxylase (URO-D)" evidence="10">
    <location>
        <begin position="20"/>
        <end position="29"/>
    </location>
</feature>
<sequence length="339" mass="38323">MENNRLILDVLEGKDVERTPVWLMRQAGRYMSEYRKIREKVSFLELCKTPELACEVTLQPLKAFKLDAAILFSDILVPIEPMGVDLEFTPAPVIANPVRNPQDVQRLKPVDPEEELPFVLEAVRLIKDNIEVPLIGFAGAPFTLACYMVEGSGSKNFLEIKTLMHKNPDAFFELMEKVTESTYRYLQAQINNGCSIVQVFDTWAGILSPSDYKTFVYPFVEKLVNKLENAHIIYFAKDSTTFYKDIKKLNCAGLGVDWKIALNDAADLLDNKFVLQGNLDPAVLFADQKTIADEIDRIISEAKDIKGHIFNLGHGILPKTPVENVKFMVDYVKEKTADA</sequence>
<dbReference type="OrthoDB" id="9806656at2"/>
<comment type="similarity">
    <text evidence="2 7 9">Belongs to the uroporphyrinogen decarboxylase family.</text>
</comment>
<dbReference type="KEGG" id="fsi:Flexsi_1160"/>
<comment type="caution">
    <text evidence="7">Lacks conserved residue(s) required for the propagation of feature annotation.</text>
</comment>
<evidence type="ECO:0000256" key="2">
    <source>
        <dbReference type="ARBA" id="ARBA00009935"/>
    </source>
</evidence>
<protein>
    <recommendedName>
        <fullName evidence="3 7">Uroporphyrinogen decarboxylase</fullName>
        <shortName evidence="7">UPD</shortName>
        <shortName evidence="7">URO-D</shortName>
        <ecNumber evidence="3 7">4.1.1.37</ecNumber>
    </recommendedName>
</protein>
<dbReference type="GO" id="GO:0006782">
    <property type="term" value="P:protoporphyrinogen IX biosynthetic process"/>
    <property type="evidence" value="ECO:0007669"/>
    <property type="project" value="UniProtKB-UniRule"/>
</dbReference>
<evidence type="ECO:0000313" key="12">
    <source>
        <dbReference type="EMBL" id="AEI14815.1"/>
    </source>
</evidence>
<feature type="binding site" evidence="7">
    <location>
        <position position="147"/>
    </location>
    <ligand>
        <name>substrate</name>
    </ligand>
</feature>